<name>A0A0C2IHM6_9PSED</name>
<dbReference type="InterPro" id="IPR022385">
    <property type="entry name" value="Rhs_assc_core"/>
</dbReference>
<feature type="region of interest" description="Disordered" evidence="2">
    <location>
        <begin position="953"/>
        <end position="981"/>
    </location>
</feature>
<evidence type="ECO:0000259" key="3">
    <source>
        <dbReference type="Pfam" id="PF25023"/>
    </source>
</evidence>
<evidence type="ECO:0000256" key="2">
    <source>
        <dbReference type="SAM" id="MobiDB-lite"/>
    </source>
</evidence>
<dbReference type="InterPro" id="IPR006530">
    <property type="entry name" value="YD"/>
</dbReference>
<dbReference type="NCBIfam" id="TIGR03696">
    <property type="entry name" value="Rhs_assc_core"/>
    <property type="match status" value="1"/>
</dbReference>
<dbReference type="Pfam" id="PF05593">
    <property type="entry name" value="RHS_repeat"/>
    <property type="match status" value="2"/>
</dbReference>
<feature type="domain" description="Teneurin-like YD-shell" evidence="3">
    <location>
        <begin position="542"/>
        <end position="852"/>
    </location>
</feature>
<accession>A0A0C2IHM6</accession>
<dbReference type="STRING" id="226910.UCMB321_1976"/>
<evidence type="ECO:0000313" key="5">
    <source>
        <dbReference type="Proteomes" id="UP000031535"/>
    </source>
</evidence>
<sequence>MVTLDETLLQLEGSNERSVQVTTFTYHELASDRVQYGRPLRESVTLNGRSTHTDYTYARLPSPRVGETVLQTTQILSTSFDTVRKVIVEESSLLNGQSLLSRDDNDVQIRTTYDVLGRVLSETVAPDDPDYEATRCYSYFLVPQPQPTNARQKAAQLLTDVKQVQTRTEFDGLNRPVYEERQDVDNPSRAGAFRQTYAAEYDVLGQLINETEYDWLEDQDLALTTHFGYDDWGQQRSETAPEGVITVSETDPIGTTLLPVKREWQQTDAAASDKYNYTVSEMNLFEKPQKVERLTRRGQAVSEQLYHYDGLGRTVEEIDALGRSTLYGYDVFDRMVETTLPGSPVAVVKREYALHSSDDLPIRISVNDRTLGEQAFDGLGRMYSATTGGREQTFTFDPGQSQPKSLSTASGQLIEYVYKPQLSEEPLQRRIVGSSVSADYVYDRHNARLLHCEESGQELNRTYFSTGELKSEERKQGSERYSMLYGYSRQGRLLSYTDVLSQVQDYQYDEFGRLETTSLGTTTSTFSYNRLGLTERIETSDSQSGQHVTVSLEYDDFGREVLRSFDLDGALQTLTQTYNLVDGLEQRILREGATLLRDETYGYDARDRLQSYTCSGSQPPIDPYGKAIISQAFRFDAMDNLTQVLTSFDGGSNTARYTYDDVDPVQLRKVVNSHGDYPQSIDLEYNADGHLILDEEGRTLDYDALGRLTQVSGGGASGGYHYDPLDKLYSKDGTTGAEQRFYQEGGLSTLRRGGRSSSFMRGDDNLLAQRQGGSDPVVLLACDASNSVGSELEGGAANAIAYTAYGYPSAARPVSCQLGFNGELTEANTGWQLLGSGYRAYNPVLMRFHSPDSMSPFGQGGLNTYCYVTSPPNERDPTGHFGIPRFLKNLGGNIKRWLGLSKKTTNVAGLGVTGNFVELGQGLSDLQKKVSKNATFAAGADGLPDVYVTRFSSSGSSVKSSRSSLMSESSSGLSKSDPSSILSNEEKVGRWLKSLPKKKLLVPANRVQDPRIIYSKQLEAAMAALPSQRKVASGASELRVIKDEERYAQLSIEMKKYRRIGDQDYHAKLSAQRDALVRLVRQS</sequence>
<evidence type="ECO:0000313" key="4">
    <source>
        <dbReference type="EMBL" id="KIH84407.1"/>
    </source>
</evidence>
<dbReference type="InterPro" id="IPR056823">
    <property type="entry name" value="TEN-like_YD-shell"/>
</dbReference>
<dbReference type="Gene3D" id="2.180.10.10">
    <property type="entry name" value="RHS repeat-associated core"/>
    <property type="match status" value="2"/>
</dbReference>
<proteinExistence type="predicted"/>
<dbReference type="PATRIC" id="fig|226910.6.peg.1968"/>
<gene>
    <name evidence="4" type="ORF">UCMB321_1976</name>
</gene>
<dbReference type="NCBIfam" id="TIGR01643">
    <property type="entry name" value="YD_repeat_2x"/>
    <property type="match status" value="2"/>
</dbReference>
<dbReference type="EMBL" id="JXDG01000020">
    <property type="protein sequence ID" value="KIH84407.1"/>
    <property type="molecule type" value="Genomic_DNA"/>
</dbReference>
<protein>
    <submittedName>
        <fullName evidence="4">YD repeat protein</fullName>
    </submittedName>
</protein>
<comment type="caution">
    <text evidence="4">The sequence shown here is derived from an EMBL/GenBank/DDBJ whole genome shotgun (WGS) entry which is preliminary data.</text>
</comment>
<dbReference type="Proteomes" id="UP000031535">
    <property type="component" value="Unassembled WGS sequence"/>
</dbReference>
<dbReference type="Pfam" id="PF25023">
    <property type="entry name" value="TEN_YD-shell"/>
    <property type="match status" value="1"/>
</dbReference>
<keyword evidence="1" id="KW-0677">Repeat</keyword>
<reference evidence="4 5" key="1">
    <citation type="submission" date="2015-01" db="EMBL/GenBank/DDBJ databases">
        <title>Complete genome of Pseudomonas batumici UCM B-321 producer of the batumin antibiotic with strong antistaphilococcal and potential anticancer activity.</title>
        <authorList>
            <person name="Klochko V.V."/>
            <person name="Zelena L.B."/>
            <person name="Elena K.A."/>
            <person name="Reva O.N."/>
        </authorList>
    </citation>
    <scope>NUCLEOTIDE SEQUENCE [LARGE SCALE GENOMIC DNA]</scope>
    <source>
        <strain evidence="4 5">UCM B-321</strain>
    </source>
</reference>
<keyword evidence="5" id="KW-1185">Reference proteome</keyword>
<dbReference type="InterPro" id="IPR031325">
    <property type="entry name" value="RHS_repeat"/>
</dbReference>
<organism evidence="4 5">
    <name type="scientific">Pseudomonas batumici</name>
    <dbReference type="NCBI Taxonomy" id="226910"/>
    <lineage>
        <taxon>Bacteria</taxon>
        <taxon>Pseudomonadati</taxon>
        <taxon>Pseudomonadota</taxon>
        <taxon>Gammaproteobacteria</taxon>
        <taxon>Pseudomonadales</taxon>
        <taxon>Pseudomonadaceae</taxon>
        <taxon>Pseudomonas</taxon>
    </lineage>
</organism>
<evidence type="ECO:0000256" key="1">
    <source>
        <dbReference type="ARBA" id="ARBA00022737"/>
    </source>
</evidence>
<dbReference type="AlphaFoldDB" id="A0A0C2IHM6"/>